<keyword evidence="1" id="KW-1133">Transmembrane helix</keyword>
<keyword evidence="3" id="KW-1185">Reference proteome</keyword>
<protein>
    <recommendedName>
        <fullName evidence="4">Cation/multidrug efflux pump</fullName>
    </recommendedName>
</protein>
<proteinExistence type="predicted"/>
<evidence type="ECO:0000256" key="1">
    <source>
        <dbReference type="SAM" id="Phobius"/>
    </source>
</evidence>
<feature type="transmembrane region" description="Helical" evidence="1">
    <location>
        <begin position="6"/>
        <end position="25"/>
    </location>
</feature>
<sequence>MLAFLRLVVFGFLILTVIYVVVSFWSRATRRRKLEQEWQASDRPGDKDTYITEGMAQYDRSLRRKLILLIYVLPVVAVAAIIYVTNFM</sequence>
<gene>
    <name evidence="2" type="ORF">HAT86_04420</name>
</gene>
<dbReference type="RefSeq" id="WP_167193792.1">
    <property type="nucleotide sequence ID" value="NZ_JAAORB010000004.1"/>
</dbReference>
<comment type="caution">
    <text evidence="2">The sequence shown here is derived from an EMBL/GenBank/DDBJ whole genome shotgun (WGS) entry which is preliminary data.</text>
</comment>
<keyword evidence="1" id="KW-0472">Membrane</keyword>
<evidence type="ECO:0000313" key="2">
    <source>
        <dbReference type="EMBL" id="NHQ73711.1"/>
    </source>
</evidence>
<evidence type="ECO:0008006" key="4">
    <source>
        <dbReference type="Google" id="ProtNLM"/>
    </source>
</evidence>
<evidence type="ECO:0000313" key="3">
    <source>
        <dbReference type="Proteomes" id="UP000639775"/>
    </source>
</evidence>
<name>A0A967EFE1_9RHOB</name>
<dbReference type="EMBL" id="JAAORB010000004">
    <property type="protein sequence ID" value="NHQ73711.1"/>
    <property type="molecule type" value="Genomic_DNA"/>
</dbReference>
<dbReference type="AlphaFoldDB" id="A0A967EFE1"/>
<feature type="transmembrane region" description="Helical" evidence="1">
    <location>
        <begin position="66"/>
        <end position="85"/>
    </location>
</feature>
<dbReference type="Proteomes" id="UP000639775">
    <property type="component" value="Unassembled WGS sequence"/>
</dbReference>
<keyword evidence="1" id="KW-0812">Transmembrane</keyword>
<reference evidence="2" key="1">
    <citation type="submission" date="2020-03" db="EMBL/GenBank/DDBJ databases">
        <title>Roseovarius gahaiensis sp. nov., isolated from Gahai Saline Lake, China.</title>
        <authorList>
            <person name="Sun X."/>
        </authorList>
    </citation>
    <scope>NUCLEOTIDE SEQUENCE</scope>
    <source>
        <strain evidence="2">GH877</strain>
    </source>
</reference>
<accession>A0A967EFE1</accession>
<organism evidence="2 3">
    <name type="scientific">Roseovarius gahaiensis</name>
    <dbReference type="NCBI Taxonomy" id="2716691"/>
    <lineage>
        <taxon>Bacteria</taxon>
        <taxon>Pseudomonadati</taxon>
        <taxon>Pseudomonadota</taxon>
        <taxon>Alphaproteobacteria</taxon>
        <taxon>Rhodobacterales</taxon>
        <taxon>Roseobacteraceae</taxon>
        <taxon>Roseovarius</taxon>
    </lineage>
</organism>